<dbReference type="Gene3D" id="3.40.50.300">
    <property type="entry name" value="P-loop containing nucleotide triphosphate hydrolases"/>
    <property type="match status" value="2"/>
</dbReference>
<dbReference type="EMBL" id="OIVN01003942">
    <property type="protein sequence ID" value="SPD14495.1"/>
    <property type="molecule type" value="Genomic_DNA"/>
</dbReference>
<evidence type="ECO:0000259" key="5">
    <source>
        <dbReference type="Pfam" id="PF13086"/>
    </source>
</evidence>
<dbReference type="PANTHER" id="PTHR10887:SF522">
    <property type="entry name" value="P-LOOP CONTAINING NUCLEOSIDE TRIPHOSPHATE HYDROLASES SUPERFAMILY PROTEIN"/>
    <property type="match status" value="1"/>
</dbReference>
<evidence type="ECO:0000256" key="3">
    <source>
        <dbReference type="ARBA" id="ARBA00022806"/>
    </source>
</evidence>
<dbReference type="InterPro" id="IPR045055">
    <property type="entry name" value="DNA2/NAM7-like"/>
</dbReference>
<dbReference type="InterPro" id="IPR047187">
    <property type="entry name" value="SF1_C_Upf1"/>
</dbReference>
<dbReference type="GO" id="GO:0004386">
    <property type="term" value="F:helicase activity"/>
    <property type="evidence" value="ECO:0007669"/>
    <property type="project" value="UniProtKB-KW"/>
</dbReference>
<dbReference type="SUPFAM" id="SSF52540">
    <property type="entry name" value="P-loop containing nucleoside triphosphate hydrolases"/>
    <property type="match status" value="1"/>
</dbReference>
<dbReference type="CDD" id="cd18808">
    <property type="entry name" value="SF1_C_Upf1"/>
    <property type="match status" value="1"/>
</dbReference>
<organism evidence="8">
    <name type="scientific">Fagus sylvatica</name>
    <name type="common">Beechnut</name>
    <dbReference type="NCBI Taxonomy" id="28930"/>
    <lineage>
        <taxon>Eukaryota</taxon>
        <taxon>Viridiplantae</taxon>
        <taxon>Streptophyta</taxon>
        <taxon>Embryophyta</taxon>
        <taxon>Tracheophyta</taxon>
        <taxon>Spermatophyta</taxon>
        <taxon>Magnoliopsida</taxon>
        <taxon>eudicotyledons</taxon>
        <taxon>Gunneridae</taxon>
        <taxon>Pentapetalae</taxon>
        <taxon>rosids</taxon>
        <taxon>fabids</taxon>
        <taxon>Fagales</taxon>
        <taxon>Fagaceae</taxon>
        <taxon>Fagus</taxon>
    </lineage>
</organism>
<dbReference type="InterPro" id="IPR027417">
    <property type="entry name" value="P-loop_NTPase"/>
</dbReference>
<evidence type="ECO:0000256" key="1">
    <source>
        <dbReference type="ARBA" id="ARBA00022741"/>
    </source>
</evidence>
<evidence type="ECO:0000259" key="6">
    <source>
        <dbReference type="Pfam" id="PF13087"/>
    </source>
</evidence>
<evidence type="ECO:0000313" key="8">
    <source>
        <dbReference type="EMBL" id="SPD14495.1"/>
    </source>
</evidence>
<dbReference type="GO" id="GO:0005694">
    <property type="term" value="C:chromosome"/>
    <property type="evidence" value="ECO:0007669"/>
    <property type="project" value="UniProtKB-ARBA"/>
</dbReference>
<feature type="domain" description="DNA2/NAM7 helicase helicase" evidence="5">
    <location>
        <begin position="193"/>
        <end position="294"/>
    </location>
</feature>
<gene>
    <name evidence="8" type="ORF">FSB_LOCUS42377</name>
</gene>
<feature type="domain" description="DUF6469" evidence="7">
    <location>
        <begin position="50"/>
        <end position="144"/>
    </location>
</feature>
<reference evidence="8" key="1">
    <citation type="submission" date="2018-02" db="EMBL/GenBank/DDBJ databases">
        <authorList>
            <person name="Cohen D.B."/>
            <person name="Kent A.D."/>
        </authorList>
    </citation>
    <scope>NUCLEOTIDE SEQUENCE</scope>
</reference>
<name>A0A2N9HR82_FAGSY</name>
<dbReference type="PANTHER" id="PTHR10887">
    <property type="entry name" value="DNA2/NAM7 HELICASE FAMILY"/>
    <property type="match status" value="1"/>
</dbReference>
<protein>
    <recommendedName>
        <fullName evidence="9">Helicase ATP-binding domain-containing protein</fullName>
    </recommendedName>
</protein>
<accession>A0A2N9HR82</accession>
<evidence type="ECO:0008006" key="9">
    <source>
        <dbReference type="Google" id="ProtNLM"/>
    </source>
</evidence>
<sequence length="656" mass="74166">MTEYMNSFTSPLIEETHADLLSSMSTLSLAPRRRILSFKQTKKSKRAKDFFYHVTLKNMSESEGAYEPMVGDLIALTDVRPKNTADLDRPNRPYLVAYVLKTKPDNTLTILASKPILAKEQDKNIYAVFLINMTTNIRIWRALNSELEGGNLNIIQKVLQPKSAEAKNCATCISEHNCSTASAYMRSEICSSDLNDSQKDAVLSCLVTRECNHQNTVKLIWGPPGTGKTKTVGLLLFSLFQMKCRTVTCAPTNTAVLEVTQRLLKNVTQRLKYDTYGLGNIVLIGNRERMKIGDRHDLLDIFLDNRVCILYDCLVSSSGWKDFKYEWEIKKFCLENSCLTFCTVSSSAKLHEVMARWDLLVIDEGSQIKECESIIPLQLPGLRHAVLIGDERQLPAMVKSKISEEAEFGRSLFQRLALLGHKKDLLNVQHRMHPEISLFPNRMFYENQILDGPNVKERSYDRRFLQGNMYGSYSFINVAHGKEEFDKSHSLRNMIEVAVVSEIVASLFKATTKESVRTKKVKVGIISPYKAQVYAIEEKVKKYNADSNSNFSISVRSVDGFQGGEEDVIIMSTVRSNMNGVVGFLKDHQRTNVALTRARHCLWILGNADTLTKRNSIWKELVIDAKKRGCFYNADEDDRLAQAGSGSGSGYYKRLG</sequence>
<keyword evidence="3" id="KW-0347">Helicase</keyword>
<keyword evidence="2" id="KW-0378">Hydrolase</keyword>
<evidence type="ECO:0000259" key="7">
    <source>
        <dbReference type="Pfam" id="PF20073"/>
    </source>
</evidence>
<dbReference type="GO" id="GO:0005524">
    <property type="term" value="F:ATP binding"/>
    <property type="evidence" value="ECO:0007669"/>
    <property type="project" value="UniProtKB-KW"/>
</dbReference>
<dbReference type="Pfam" id="PF13087">
    <property type="entry name" value="AAA_12"/>
    <property type="match status" value="1"/>
</dbReference>
<proteinExistence type="predicted"/>
<dbReference type="FunFam" id="3.40.50.300:FF:000326">
    <property type="entry name" value="P-loop containing nucleoside triphosphate hydrolase"/>
    <property type="match status" value="1"/>
</dbReference>
<feature type="domain" description="DNA2/NAM7 helicase-like C-terminal" evidence="6">
    <location>
        <begin position="409"/>
        <end position="608"/>
    </location>
</feature>
<evidence type="ECO:0000256" key="4">
    <source>
        <dbReference type="ARBA" id="ARBA00022840"/>
    </source>
</evidence>
<dbReference type="Pfam" id="PF13086">
    <property type="entry name" value="AAA_11"/>
    <property type="match status" value="2"/>
</dbReference>
<dbReference type="InterPro" id="IPR041679">
    <property type="entry name" value="DNA2/NAM7-like_C"/>
</dbReference>
<dbReference type="GO" id="GO:0016787">
    <property type="term" value="F:hydrolase activity"/>
    <property type="evidence" value="ECO:0007669"/>
    <property type="project" value="UniProtKB-KW"/>
</dbReference>
<feature type="domain" description="DNA2/NAM7 helicase helicase" evidence="5">
    <location>
        <begin position="328"/>
        <end position="401"/>
    </location>
</feature>
<dbReference type="InterPro" id="IPR041677">
    <property type="entry name" value="DNA2/NAM7_AAA_11"/>
</dbReference>
<dbReference type="Pfam" id="PF20073">
    <property type="entry name" value="DUF6469"/>
    <property type="match status" value="1"/>
</dbReference>
<keyword evidence="4" id="KW-0067">ATP-binding</keyword>
<dbReference type="InterPro" id="IPR045529">
    <property type="entry name" value="DUF6469"/>
</dbReference>
<keyword evidence="1" id="KW-0547">Nucleotide-binding</keyword>
<dbReference type="AlphaFoldDB" id="A0A2N9HR82"/>
<evidence type="ECO:0000256" key="2">
    <source>
        <dbReference type="ARBA" id="ARBA00022801"/>
    </source>
</evidence>